<dbReference type="AlphaFoldDB" id="A0A0L0C2N6"/>
<reference evidence="3 4" key="1">
    <citation type="journal article" date="2015" name="Nat. Commun.">
        <title>Lucilia cuprina genome unlocks parasitic fly biology to underpin future interventions.</title>
        <authorList>
            <person name="Anstead C.A."/>
            <person name="Korhonen P.K."/>
            <person name="Young N.D."/>
            <person name="Hall R.S."/>
            <person name="Jex A.R."/>
            <person name="Murali S.C."/>
            <person name="Hughes D.S."/>
            <person name="Lee S.F."/>
            <person name="Perry T."/>
            <person name="Stroehlein A.J."/>
            <person name="Ansell B.R."/>
            <person name="Breugelmans B."/>
            <person name="Hofmann A."/>
            <person name="Qu J."/>
            <person name="Dugan S."/>
            <person name="Lee S.L."/>
            <person name="Chao H."/>
            <person name="Dinh H."/>
            <person name="Han Y."/>
            <person name="Doddapaneni H.V."/>
            <person name="Worley K.C."/>
            <person name="Muzny D.M."/>
            <person name="Ioannidis P."/>
            <person name="Waterhouse R.M."/>
            <person name="Zdobnov E.M."/>
            <person name="James P.J."/>
            <person name="Bagnall N.H."/>
            <person name="Kotze A.C."/>
            <person name="Gibbs R.A."/>
            <person name="Richards S."/>
            <person name="Batterham P."/>
            <person name="Gasser R.B."/>
        </authorList>
    </citation>
    <scope>NUCLEOTIDE SEQUENCE [LARGE SCALE GENOMIC DNA]</scope>
    <source>
        <strain evidence="3 4">LS</strain>
        <tissue evidence="3">Full body</tissue>
    </source>
</reference>
<feature type="transmembrane region" description="Helical" evidence="2">
    <location>
        <begin position="12"/>
        <end position="35"/>
    </location>
</feature>
<comment type="caution">
    <text evidence="3">The sequence shown here is derived from an EMBL/GenBank/DDBJ whole genome shotgun (WGS) entry which is preliminary data.</text>
</comment>
<sequence length="182" mass="19634">MPLPDLSNQTTKIISLTFFTITTILKFVCIIIINAQKESPCIAGWHVNEELSNHLLLISTGLVPDIIMLISIGLGMMFKSSNIGADPATIIYNFIIGILNICALFPFFGIEDCKSDSLGKIKSVGIYATLAGILHIANGVVCLIFLAPEERSEPDSQPSTSIPKPSKNSEPKPSTSKVSSKK</sequence>
<feature type="transmembrane region" description="Helical" evidence="2">
    <location>
        <begin position="125"/>
        <end position="147"/>
    </location>
</feature>
<feature type="transmembrane region" description="Helical" evidence="2">
    <location>
        <begin position="90"/>
        <end position="110"/>
    </location>
</feature>
<dbReference type="Proteomes" id="UP000037069">
    <property type="component" value="Unassembled WGS sequence"/>
</dbReference>
<name>A0A0L0C2N6_LUCCU</name>
<evidence type="ECO:0000313" key="3">
    <source>
        <dbReference type="EMBL" id="KNC26497.1"/>
    </source>
</evidence>
<dbReference type="EMBL" id="JRES01000984">
    <property type="protein sequence ID" value="KNC26497.1"/>
    <property type="molecule type" value="Genomic_DNA"/>
</dbReference>
<organism evidence="3 4">
    <name type="scientific">Lucilia cuprina</name>
    <name type="common">Green bottle fly</name>
    <name type="synonym">Australian sheep blowfly</name>
    <dbReference type="NCBI Taxonomy" id="7375"/>
    <lineage>
        <taxon>Eukaryota</taxon>
        <taxon>Metazoa</taxon>
        <taxon>Ecdysozoa</taxon>
        <taxon>Arthropoda</taxon>
        <taxon>Hexapoda</taxon>
        <taxon>Insecta</taxon>
        <taxon>Pterygota</taxon>
        <taxon>Neoptera</taxon>
        <taxon>Endopterygota</taxon>
        <taxon>Diptera</taxon>
        <taxon>Brachycera</taxon>
        <taxon>Muscomorpha</taxon>
        <taxon>Oestroidea</taxon>
        <taxon>Calliphoridae</taxon>
        <taxon>Luciliinae</taxon>
        <taxon>Lucilia</taxon>
    </lineage>
</organism>
<feature type="region of interest" description="Disordered" evidence="1">
    <location>
        <begin position="151"/>
        <end position="182"/>
    </location>
</feature>
<evidence type="ECO:0000256" key="1">
    <source>
        <dbReference type="SAM" id="MobiDB-lite"/>
    </source>
</evidence>
<feature type="transmembrane region" description="Helical" evidence="2">
    <location>
        <begin position="55"/>
        <end position="78"/>
    </location>
</feature>
<proteinExistence type="predicted"/>
<accession>A0A0L0C2N6</accession>
<keyword evidence="2" id="KW-1133">Transmembrane helix</keyword>
<gene>
    <name evidence="3" type="ORF">FF38_08639</name>
</gene>
<feature type="compositionally biased region" description="Low complexity" evidence="1">
    <location>
        <begin position="163"/>
        <end position="182"/>
    </location>
</feature>
<keyword evidence="4" id="KW-1185">Reference proteome</keyword>
<dbReference type="OrthoDB" id="8023539at2759"/>
<keyword evidence="2" id="KW-0812">Transmembrane</keyword>
<keyword evidence="2" id="KW-0472">Membrane</keyword>
<evidence type="ECO:0000256" key="2">
    <source>
        <dbReference type="SAM" id="Phobius"/>
    </source>
</evidence>
<protein>
    <submittedName>
        <fullName evidence="3">Uncharacterized protein</fullName>
    </submittedName>
</protein>
<evidence type="ECO:0000313" key="4">
    <source>
        <dbReference type="Proteomes" id="UP000037069"/>
    </source>
</evidence>